<proteinExistence type="inferred from homology"/>
<dbReference type="GO" id="GO:0016020">
    <property type="term" value="C:membrane"/>
    <property type="evidence" value="ECO:0007669"/>
    <property type="project" value="TreeGrafter"/>
</dbReference>
<dbReference type="Gene3D" id="3.40.50.720">
    <property type="entry name" value="NAD(P)-binding Rossmann-like Domain"/>
    <property type="match status" value="1"/>
</dbReference>
<dbReference type="Pfam" id="PF00106">
    <property type="entry name" value="adh_short"/>
    <property type="match status" value="1"/>
</dbReference>
<evidence type="ECO:0000256" key="2">
    <source>
        <dbReference type="ARBA" id="ARBA00023002"/>
    </source>
</evidence>
<dbReference type="InterPro" id="IPR020904">
    <property type="entry name" value="Sc_DH/Rdtase_CS"/>
</dbReference>
<evidence type="ECO:0000313" key="4">
    <source>
        <dbReference type="Proteomes" id="UP000006329"/>
    </source>
</evidence>
<sequence length="290" mass="32086">MFLRKNDVVRKFLTSNSRSNRFFRKNSSFKSYLSVPFLSVERINMAKKIIVVGASSGIGKELAILLLEQGHTVTLVARRDKELKTISAPFNSPGKTNAFVIKQDVTNFDQVDSAFQKAVKSMKGIDEIYYASGIMYEIKPDEFDVEKDIAMLNTNLLGCVAWLNPAAALFQKQKSGKIIGISSIAGDRGRKGNPVYNTSKAGMNTYLEALRNRLSTLGVQVLTVKPGFIDTAMTRGMKGLFWLISAKEAASIIVKAADSGRECVYVPARWGLVGLIIRLIPSFLFKRLSI</sequence>
<dbReference type="GO" id="GO:0016491">
    <property type="term" value="F:oxidoreductase activity"/>
    <property type="evidence" value="ECO:0007669"/>
    <property type="project" value="UniProtKB-KW"/>
</dbReference>
<evidence type="ECO:0000256" key="1">
    <source>
        <dbReference type="ARBA" id="ARBA00006484"/>
    </source>
</evidence>
<dbReference type="SUPFAM" id="SSF51735">
    <property type="entry name" value="NAD(P)-binding Rossmann-fold domains"/>
    <property type="match status" value="1"/>
</dbReference>
<accession>A0A0E2B8U2</accession>
<dbReference type="AlphaFoldDB" id="A0A0E2B8U2"/>
<dbReference type="Proteomes" id="UP000006329">
    <property type="component" value="Unassembled WGS sequence"/>
</dbReference>
<dbReference type="PANTHER" id="PTHR44196:SF3">
    <property type="entry name" value="SHORT CHAIN DEHYDROGENASE FAMILY PROTEIN"/>
    <property type="match status" value="1"/>
</dbReference>
<dbReference type="InterPro" id="IPR002347">
    <property type="entry name" value="SDR_fam"/>
</dbReference>
<reference evidence="3" key="1">
    <citation type="submission" date="2012-10" db="EMBL/GenBank/DDBJ databases">
        <authorList>
            <person name="Harkins D.M."/>
            <person name="Durkin A.S."/>
            <person name="Brinkac L.M."/>
            <person name="Haft D.H."/>
            <person name="Selengut J.D."/>
            <person name="Sanka R."/>
            <person name="DePew J."/>
            <person name="Purushe J."/>
            <person name="Matthias M.A."/>
            <person name="Vinetz J.M."/>
            <person name="Sutton G.G."/>
            <person name="Nierman W.C."/>
            <person name="Fouts D.E."/>
        </authorList>
    </citation>
    <scope>NUCLEOTIDE SEQUENCE [LARGE SCALE GENOMIC DNA]</scope>
    <source>
        <strain evidence="3">MOR084</strain>
    </source>
</reference>
<dbReference type="PRINTS" id="PR00081">
    <property type="entry name" value="GDHRDH"/>
</dbReference>
<gene>
    <name evidence="3" type="ORF">LEP1GSC179_0616</name>
</gene>
<dbReference type="GO" id="GO:0016787">
    <property type="term" value="F:hydrolase activity"/>
    <property type="evidence" value="ECO:0007669"/>
    <property type="project" value="UniProtKB-KW"/>
</dbReference>
<name>A0A0E2B8U2_9LEPT</name>
<protein>
    <submittedName>
        <fullName evidence="3">Tetrahydrofolate dehydrogenase/cyclohydrolase, NAD(P)-binding-like domain protein</fullName>
    </submittedName>
</protein>
<dbReference type="PANTHER" id="PTHR44196">
    <property type="entry name" value="DEHYDROGENASE/REDUCTASE SDR FAMILY MEMBER 7B"/>
    <property type="match status" value="1"/>
</dbReference>
<dbReference type="PROSITE" id="PS00061">
    <property type="entry name" value="ADH_SHORT"/>
    <property type="match status" value="1"/>
</dbReference>
<keyword evidence="4" id="KW-1185">Reference proteome</keyword>
<dbReference type="InterPro" id="IPR036291">
    <property type="entry name" value="NAD(P)-bd_dom_sf"/>
</dbReference>
<comment type="caution">
    <text evidence="3">The sequence shown here is derived from an EMBL/GenBank/DDBJ whole genome shotgun (WGS) entry which is preliminary data.</text>
</comment>
<organism evidence="3 4">
    <name type="scientific">Leptospira santarosai str. MOR084</name>
    <dbReference type="NCBI Taxonomy" id="1049984"/>
    <lineage>
        <taxon>Bacteria</taxon>
        <taxon>Pseudomonadati</taxon>
        <taxon>Spirochaetota</taxon>
        <taxon>Spirochaetia</taxon>
        <taxon>Leptospirales</taxon>
        <taxon>Leptospiraceae</taxon>
        <taxon>Leptospira</taxon>
    </lineage>
</organism>
<keyword evidence="2" id="KW-0560">Oxidoreductase</keyword>
<comment type="similarity">
    <text evidence="1">Belongs to the short-chain dehydrogenases/reductases (SDR) family.</text>
</comment>
<evidence type="ECO:0000313" key="3">
    <source>
        <dbReference type="EMBL" id="EKO31773.1"/>
    </source>
</evidence>
<dbReference type="EMBL" id="AHON02000088">
    <property type="protein sequence ID" value="EKO31773.1"/>
    <property type="molecule type" value="Genomic_DNA"/>
</dbReference>